<dbReference type="Pfam" id="PF07859">
    <property type="entry name" value="Abhydrolase_3"/>
    <property type="match status" value="1"/>
</dbReference>
<proteinExistence type="predicted"/>
<organism evidence="3 4">
    <name type="scientific">Massarina eburnea CBS 473.64</name>
    <dbReference type="NCBI Taxonomy" id="1395130"/>
    <lineage>
        <taxon>Eukaryota</taxon>
        <taxon>Fungi</taxon>
        <taxon>Dikarya</taxon>
        <taxon>Ascomycota</taxon>
        <taxon>Pezizomycotina</taxon>
        <taxon>Dothideomycetes</taxon>
        <taxon>Pleosporomycetidae</taxon>
        <taxon>Pleosporales</taxon>
        <taxon>Massarineae</taxon>
        <taxon>Massarinaceae</taxon>
        <taxon>Massarina</taxon>
    </lineage>
</organism>
<evidence type="ECO:0000313" key="3">
    <source>
        <dbReference type="EMBL" id="KAF2644934.1"/>
    </source>
</evidence>
<dbReference type="SUPFAM" id="SSF53474">
    <property type="entry name" value="alpha/beta-Hydrolases"/>
    <property type="match status" value="1"/>
</dbReference>
<dbReference type="OrthoDB" id="19653at2759"/>
<reference evidence="3" key="1">
    <citation type="journal article" date="2020" name="Stud. Mycol.">
        <title>101 Dothideomycetes genomes: a test case for predicting lifestyles and emergence of pathogens.</title>
        <authorList>
            <person name="Haridas S."/>
            <person name="Albert R."/>
            <person name="Binder M."/>
            <person name="Bloem J."/>
            <person name="Labutti K."/>
            <person name="Salamov A."/>
            <person name="Andreopoulos B."/>
            <person name="Baker S."/>
            <person name="Barry K."/>
            <person name="Bills G."/>
            <person name="Bluhm B."/>
            <person name="Cannon C."/>
            <person name="Castanera R."/>
            <person name="Culley D."/>
            <person name="Daum C."/>
            <person name="Ezra D."/>
            <person name="Gonzalez J."/>
            <person name="Henrissat B."/>
            <person name="Kuo A."/>
            <person name="Liang C."/>
            <person name="Lipzen A."/>
            <person name="Lutzoni F."/>
            <person name="Magnuson J."/>
            <person name="Mondo S."/>
            <person name="Nolan M."/>
            <person name="Ohm R."/>
            <person name="Pangilinan J."/>
            <person name="Park H.-J."/>
            <person name="Ramirez L."/>
            <person name="Alfaro M."/>
            <person name="Sun H."/>
            <person name="Tritt A."/>
            <person name="Yoshinaga Y."/>
            <person name="Zwiers L.-H."/>
            <person name="Turgeon B."/>
            <person name="Goodwin S."/>
            <person name="Spatafora J."/>
            <person name="Crous P."/>
            <person name="Grigoriev I."/>
        </authorList>
    </citation>
    <scope>NUCLEOTIDE SEQUENCE</scope>
    <source>
        <strain evidence="3">CBS 473.64</strain>
    </source>
</reference>
<evidence type="ECO:0000259" key="2">
    <source>
        <dbReference type="Pfam" id="PF07859"/>
    </source>
</evidence>
<gene>
    <name evidence="3" type="ORF">P280DRAFT_466193</name>
</gene>
<dbReference type="Gene3D" id="3.40.50.1820">
    <property type="entry name" value="alpha/beta hydrolase"/>
    <property type="match status" value="1"/>
</dbReference>
<name>A0A6A6SFC1_9PLEO</name>
<dbReference type="InterPro" id="IPR013094">
    <property type="entry name" value="AB_hydrolase_3"/>
</dbReference>
<keyword evidence="4" id="KW-1185">Reference proteome</keyword>
<accession>A0A6A6SFC1</accession>
<sequence length="203" mass="22658">MGSSLFAPFFSLWLADLAVKNRAIIISADYRLLPTLRGAIDPLQDLEDFWQWTRKDLDAVLERRAPGHSVDLGKLMITGGSAGGYFGLQVALSHPDEVSVLAIQYPYVDVKDKVFTEGPGENDPTVLRWPKEQIPEEGEGLEWVEDARMKMVSKAGFERSAFNISLCTYGQFYSKVVDPLGLDVVELEPLRRIEAGAKLPKKM</sequence>
<dbReference type="InterPro" id="IPR029058">
    <property type="entry name" value="AB_hydrolase_fold"/>
</dbReference>
<dbReference type="GO" id="GO:0016787">
    <property type="term" value="F:hydrolase activity"/>
    <property type="evidence" value="ECO:0007669"/>
    <property type="project" value="InterPro"/>
</dbReference>
<dbReference type="AlphaFoldDB" id="A0A6A6SFC1"/>
<feature type="chain" id="PRO_5025396421" description="Alpha/beta hydrolase fold-3 domain-containing protein" evidence="1">
    <location>
        <begin position="24"/>
        <end position="203"/>
    </location>
</feature>
<feature type="domain" description="Alpha/beta hydrolase fold-3" evidence="2">
    <location>
        <begin position="13"/>
        <end position="112"/>
    </location>
</feature>
<dbReference type="Proteomes" id="UP000799753">
    <property type="component" value="Unassembled WGS sequence"/>
</dbReference>
<feature type="signal peptide" evidence="1">
    <location>
        <begin position="1"/>
        <end position="23"/>
    </location>
</feature>
<evidence type="ECO:0000313" key="4">
    <source>
        <dbReference type="Proteomes" id="UP000799753"/>
    </source>
</evidence>
<keyword evidence="1" id="KW-0732">Signal</keyword>
<protein>
    <recommendedName>
        <fullName evidence="2">Alpha/beta hydrolase fold-3 domain-containing protein</fullName>
    </recommendedName>
</protein>
<evidence type="ECO:0000256" key="1">
    <source>
        <dbReference type="SAM" id="SignalP"/>
    </source>
</evidence>
<dbReference type="EMBL" id="MU006778">
    <property type="protein sequence ID" value="KAF2644934.1"/>
    <property type="molecule type" value="Genomic_DNA"/>
</dbReference>